<name>A5G9Z1_GEOUR</name>
<feature type="transmembrane region" description="Helical" evidence="1">
    <location>
        <begin position="39"/>
        <end position="56"/>
    </location>
</feature>
<dbReference type="Proteomes" id="UP000006695">
    <property type="component" value="Chromosome"/>
</dbReference>
<keyword evidence="1" id="KW-1133">Transmembrane helix</keyword>
<keyword evidence="1" id="KW-0472">Membrane</keyword>
<reference evidence="2 3" key="1">
    <citation type="submission" date="2007-05" db="EMBL/GenBank/DDBJ databases">
        <title>Complete sequence of Geobacter uraniireducens Rf4.</title>
        <authorList>
            <consortium name="US DOE Joint Genome Institute"/>
            <person name="Copeland A."/>
            <person name="Lucas S."/>
            <person name="Lapidus A."/>
            <person name="Barry K."/>
            <person name="Detter J.C."/>
            <person name="Glavina del Rio T."/>
            <person name="Hammon N."/>
            <person name="Israni S."/>
            <person name="Dalin E."/>
            <person name="Tice H."/>
            <person name="Pitluck S."/>
            <person name="Chertkov O."/>
            <person name="Brettin T."/>
            <person name="Bruce D."/>
            <person name="Han C."/>
            <person name="Schmutz J."/>
            <person name="Larimer F."/>
            <person name="Land M."/>
            <person name="Hauser L."/>
            <person name="Kyrpides N."/>
            <person name="Mikhailova N."/>
            <person name="Shelobolina E."/>
            <person name="Aklujkar M."/>
            <person name="Lovley D."/>
            <person name="Richardson P."/>
        </authorList>
    </citation>
    <scope>NUCLEOTIDE SEQUENCE [LARGE SCALE GENOMIC DNA]</scope>
    <source>
        <strain evidence="3">ATCC BAA-1134 / JCM 13001 / Rf4</strain>
    </source>
</reference>
<gene>
    <name evidence="2" type="ordered locus">Gura_1401</name>
</gene>
<protein>
    <submittedName>
        <fullName evidence="2">Uncharacterized protein</fullName>
    </submittedName>
</protein>
<evidence type="ECO:0000256" key="1">
    <source>
        <dbReference type="SAM" id="Phobius"/>
    </source>
</evidence>
<organism evidence="2 3">
    <name type="scientific">Geotalea uraniireducens (strain Rf4)</name>
    <name type="common">Geobacter uraniireducens</name>
    <dbReference type="NCBI Taxonomy" id="351605"/>
    <lineage>
        <taxon>Bacteria</taxon>
        <taxon>Pseudomonadati</taxon>
        <taxon>Thermodesulfobacteriota</taxon>
        <taxon>Desulfuromonadia</taxon>
        <taxon>Geobacterales</taxon>
        <taxon>Geobacteraceae</taxon>
        <taxon>Geotalea</taxon>
    </lineage>
</organism>
<dbReference type="HOGENOM" id="CLU_2601087_0_0_7"/>
<keyword evidence="3" id="KW-1185">Reference proteome</keyword>
<dbReference type="AlphaFoldDB" id="A5G9Z1"/>
<proteinExistence type="predicted"/>
<accession>A5G9Z1</accession>
<sequence length="79" mass="8862">MEPTTLATITDRCAGAPGPRKIIAENKGGNPCKSVRSDLIRVLLLLGFGFYFRTYLTEHFLIYNPMGLHFFAICDKIII</sequence>
<evidence type="ECO:0000313" key="3">
    <source>
        <dbReference type="Proteomes" id="UP000006695"/>
    </source>
</evidence>
<keyword evidence="1" id="KW-0812">Transmembrane</keyword>
<dbReference type="STRING" id="351605.Gura_1401"/>
<evidence type="ECO:0000313" key="2">
    <source>
        <dbReference type="EMBL" id="ABQ25602.1"/>
    </source>
</evidence>
<dbReference type="KEGG" id="gur:Gura_1401"/>
<dbReference type="EMBL" id="CP000698">
    <property type="protein sequence ID" value="ABQ25602.1"/>
    <property type="molecule type" value="Genomic_DNA"/>
</dbReference>